<dbReference type="InterPro" id="IPR018723">
    <property type="entry name" value="DUF2254_membrane"/>
</dbReference>
<protein>
    <submittedName>
        <fullName evidence="1">Putative membrane protein</fullName>
    </submittedName>
</protein>
<organism evidence="1">
    <name type="scientific">Nocardia globerula</name>
    <dbReference type="NCBI Taxonomy" id="1818"/>
    <lineage>
        <taxon>Bacteria</taxon>
        <taxon>Bacillati</taxon>
        <taxon>Actinomycetota</taxon>
        <taxon>Actinomycetes</taxon>
        <taxon>Mycobacteriales</taxon>
        <taxon>Nocardiaceae</taxon>
        <taxon>Nocardia</taxon>
    </lineage>
</organism>
<gene>
    <name evidence="1" type="ORF">FNL38_10756</name>
</gene>
<proteinExistence type="predicted"/>
<dbReference type="EMBL" id="VNIQ01000007">
    <property type="protein sequence ID" value="TYQ01641.1"/>
    <property type="molecule type" value="Genomic_DNA"/>
</dbReference>
<name>A0A652YKG5_NOCGL</name>
<reference evidence="1" key="1">
    <citation type="submission" date="2019-07" db="EMBL/GenBank/DDBJ databases">
        <title>Genomic Encyclopedia of Type Strains, Phase IV (KMG-IV): sequencing the most valuable type-strain genomes for metagenomic binning, comparative biology and taxonomic classification.</title>
        <authorList>
            <person name="Goeker M."/>
        </authorList>
    </citation>
    <scope>NUCLEOTIDE SEQUENCE</scope>
    <source>
        <strain evidence="1">DSM 44596</strain>
    </source>
</reference>
<comment type="caution">
    <text evidence="1">The sequence shown here is derived from an EMBL/GenBank/DDBJ whole genome shotgun (WGS) entry which is preliminary data.</text>
</comment>
<dbReference type="AlphaFoldDB" id="A0A652YKG5"/>
<dbReference type="Pfam" id="PF10011">
    <property type="entry name" value="DUF2254"/>
    <property type="match status" value="1"/>
</dbReference>
<evidence type="ECO:0000313" key="1">
    <source>
        <dbReference type="EMBL" id="TYQ01641.1"/>
    </source>
</evidence>
<sequence length="401" mass="42927">MSKPVEHGFIRGRRRWRAGLSQLVSIFAGVSLGLLMPLVEFGPTVPARQVTDMLVAVGLGLLGSIAVIFSLLFLVVQWAATTFTPRLTLFRDDPIVWRTFAFAVGQAVFSITAALAIGNRARVSVVVPIIAVLLLLAMLAFLRALQIHSFAAIQLAPVLKSIGSRGRAVLGAYYSTRGSESPSPPLALPADHTTIVWPNPPAVLHEIIIDDLLEAATVAQVVVVLQVMQGDTLLYGASVADVHRGSLSAPTFLDALVTGHERTFDGDPLLALRLLADIALRALSPAVNDPATAVQALDEIEDLLTRVASVDTAPTYITDSSGHVRVVLSRPTLDDYVQIGLDDVIASATTSPMTVDRLRALLMRLTTHCRPEHAAMLEARLNRINGLDGPLSPFDTVGKSQ</sequence>
<accession>A0A652YKG5</accession>